<dbReference type="EMBL" id="BNBI01000004">
    <property type="protein sequence ID" value="GHE98150.1"/>
    <property type="molecule type" value="Genomic_DNA"/>
</dbReference>
<dbReference type="InterPro" id="IPR036637">
    <property type="entry name" value="Phosphohistidine_dom_sf"/>
</dbReference>
<dbReference type="PANTHER" id="PTHR43615">
    <property type="entry name" value="PHOSPHOENOLPYRUVATE SYNTHASE-RELATED"/>
    <property type="match status" value="1"/>
</dbReference>
<evidence type="ECO:0000259" key="2">
    <source>
        <dbReference type="Pfam" id="PF00391"/>
    </source>
</evidence>
<keyword evidence="4" id="KW-1185">Reference proteome</keyword>
<evidence type="ECO:0000313" key="4">
    <source>
        <dbReference type="Proteomes" id="UP000630718"/>
    </source>
</evidence>
<organism evidence="3 4">
    <name type="scientific">Streptomyces fumanus</name>
    <dbReference type="NCBI Taxonomy" id="67302"/>
    <lineage>
        <taxon>Bacteria</taxon>
        <taxon>Bacillati</taxon>
        <taxon>Actinomycetota</taxon>
        <taxon>Actinomycetes</taxon>
        <taxon>Kitasatosporales</taxon>
        <taxon>Streptomycetaceae</taxon>
        <taxon>Streptomyces</taxon>
    </lineage>
</organism>
<sequence length="534" mass="57369">MTRPDQPRPTAPAPFVPVQPTASQHPPAPPAAPDPRPPSVDTDPHPYFRVYSAGNFGEVAPQRLSPMSWSLVGDPMERGTRALARRLWGRPAWAEGGHYVFVGYFGCRPYHNLAAYCHLSASIPGLSPSDVTDAYFEGIDSPEEVTALRSGRARQWAGSAKLLGELRDVGPRLRSLEERVAELEWGLQAATTTDSPIALAGVLRDALPVLEDAWAAHILTTSGLVPVRALQRRVYGRLLRHGEEIAHWLTRPRELVWDRLHTAAATLDPYGPGDFLASSFYEVADGQAPWQDYAVRHKQVASGSGEAGMAAVDPAEALAGMVSPWRSRTVRALATAVGEMMAGREHSKSLAMRTLHVYRRLLPALATSLGGDADLWPYLTIREFTDLATRPGLVERARPRVEACRAALATPMPEHLDLSGDDGVIRPWLSRTPQGQRGVAPGIGVGTVMTPESEPPDEPVIIICSSADADIAPLLPFAEGVLSERGSDLSHIAILSREYGIPCVVGYPGAASLPAGTTVSINGSTGEVTILDAP</sequence>
<name>A0A919ACR3_9ACTN</name>
<dbReference type="Pfam" id="PF00391">
    <property type="entry name" value="PEP-utilizers"/>
    <property type="match status" value="1"/>
</dbReference>
<accession>A0A919ACR3</accession>
<dbReference type="Gene3D" id="3.50.30.10">
    <property type="entry name" value="Phosphohistidine domain"/>
    <property type="match status" value="1"/>
</dbReference>
<reference evidence="3" key="1">
    <citation type="journal article" date="2014" name="Int. J. Syst. Evol. Microbiol.">
        <title>Complete genome sequence of Corynebacterium casei LMG S-19264T (=DSM 44701T), isolated from a smear-ripened cheese.</title>
        <authorList>
            <consortium name="US DOE Joint Genome Institute (JGI-PGF)"/>
            <person name="Walter F."/>
            <person name="Albersmeier A."/>
            <person name="Kalinowski J."/>
            <person name="Ruckert C."/>
        </authorList>
    </citation>
    <scope>NUCLEOTIDE SEQUENCE</scope>
    <source>
        <strain evidence="3">JCM 4477</strain>
    </source>
</reference>
<feature type="compositionally biased region" description="Pro residues" evidence="1">
    <location>
        <begin position="7"/>
        <end position="17"/>
    </location>
</feature>
<dbReference type="RefSeq" id="WP_190204091.1">
    <property type="nucleotide sequence ID" value="NZ_BNBI01000004.1"/>
</dbReference>
<protein>
    <recommendedName>
        <fullName evidence="2">PEP-utilising enzyme mobile domain-containing protein</fullName>
    </recommendedName>
</protein>
<reference evidence="3" key="2">
    <citation type="submission" date="2020-09" db="EMBL/GenBank/DDBJ databases">
        <authorList>
            <person name="Sun Q."/>
            <person name="Ohkuma M."/>
        </authorList>
    </citation>
    <scope>NUCLEOTIDE SEQUENCE</scope>
    <source>
        <strain evidence="3">JCM 4477</strain>
    </source>
</reference>
<feature type="region of interest" description="Disordered" evidence="1">
    <location>
        <begin position="1"/>
        <end position="44"/>
    </location>
</feature>
<comment type="caution">
    <text evidence="3">The sequence shown here is derived from an EMBL/GenBank/DDBJ whole genome shotgun (WGS) entry which is preliminary data.</text>
</comment>
<dbReference type="InterPro" id="IPR051549">
    <property type="entry name" value="PEP_Utilizing_Enz"/>
</dbReference>
<feature type="compositionally biased region" description="Pro residues" evidence="1">
    <location>
        <begin position="26"/>
        <end position="38"/>
    </location>
</feature>
<dbReference type="AlphaFoldDB" id="A0A919ACR3"/>
<dbReference type="SUPFAM" id="SSF52009">
    <property type="entry name" value="Phosphohistidine domain"/>
    <property type="match status" value="1"/>
</dbReference>
<dbReference type="PANTHER" id="PTHR43615:SF1">
    <property type="entry name" value="PPDK_N DOMAIN-CONTAINING PROTEIN"/>
    <property type="match status" value="1"/>
</dbReference>
<dbReference type="Proteomes" id="UP000630718">
    <property type="component" value="Unassembled WGS sequence"/>
</dbReference>
<evidence type="ECO:0000256" key="1">
    <source>
        <dbReference type="SAM" id="MobiDB-lite"/>
    </source>
</evidence>
<gene>
    <name evidence="3" type="ORF">GCM10018772_23190</name>
</gene>
<dbReference type="GO" id="GO:0016772">
    <property type="term" value="F:transferase activity, transferring phosphorus-containing groups"/>
    <property type="evidence" value="ECO:0007669"/>
    <property type="project" value="InterPro"/>
</dbReference>
<dbReference type="InterPro" id="IPR008279">
    <property type="entry name" value="PEP-util_enz_mobile_dom"/>
</dbReference>
<evidence type="ECO:0000313" key="3">
    <source>
        <dbReference type="EMBL" id="GHE98150.1"/>
    </source>
</evidence>
<feature type="domain" description="PEP-utilising enzyme mobile" evidence="2">
    <location>
        <begin position="457"/>
        <end position="526"/>
    </location>
</feature>
<proteinExistence type="predicted"/>